<evidence type="ECO:0000256" key="2">
    <source>
        <dbReference type="ARBA" id="ARBA00022692"/>
    </source>
</evidence>
<reference evidence="8 9" key="1">
    <citation type="submission" date="2018-03" db="EMBL/GenBank/DDBJ databases">
        <title>Finding Nemo's genes: A chromosome-scale reference assembly of the genome of the orange clownfish Amphiprion percula.</title>
        <authorList>
            <person name="Lehmann R."/>
        </authorList>
    </citation>
    <scope>NUCLEOTIDE SEQUENCE</scope>
</reference>
<feature type="transmembrane region" description="Helical" evidence="6">
    <location>
        <begin position="257"/>
        <end position="278"/>
    </location>
</feature>
<dbReference type="Ensembl" id="ENSAPET00000013278.1">
    <property type="protein sequence ID" value="ENSAPEP00000012931.1"/>
    <property type="gene ID" value="ENSAPEG00000009184.1"/>
</dbReference>
<sequence length="312" mass="35449">MEGGNFTETLLRPRVTTLAQDMSRLVGVVILIMYVVIIVANMMNILLIYCDKKLHKPMYLLICNLAAVDIVYTTSTSPTMIGFLLAGVKTISYVPCIFQMVIYHVGGVMEMFALAVMAFDRLIAVSCPFQYQSYLTNTRIIILTYILWLAALVFVSVMPATVLSLTQCRPRLIYAFCDFAAVLRTTCGDLSYHFNVVTVISFFLLFFTFFLICLSYFVIKMGSTCFSHLIVVVCYYCPLFIRIVLTRMGVVLTIEERHGLTIGSFLGPSLVNPFVYCLNTKEIKCKIFKIFNIRKGRLTTGTRKTQQKIHCW</sequence>
<proteinExistence type="predicted"/>
<dbReference type="InterPro" id="IPR000725">
    <property type="entry name" value="Olfact_rcpt"/>
</dbReference>
<evidence type="ECO:0000313" key="9">
    <source>
        <dbReference type="Proteomes" id="UP000265080"/>
    </source>
</evidence>
<name>A0A3P8SLM4_AMPPE</name>
<protein>
    <submittedName>
        <fullName evidence="8">Odorant receptor, family 80, subfamily A, member 7</fullName>
    </submittedName>
</protein>
<dbReference type="GO" id="GO:0005549">
    <property type="term" value="F:odorant binding"/>
    <property type="evidence" value="ECO:0007669"/>
    <property type="project" value="TreeGrafter"/>
</dbReference>
<feature type="transmembrane region" description="Helical" evidence="6">
    <location>
        <begin position="97"/>
        <end position="119"/>
    </location>
</feature>
<dbReference type="Proteomes" id="UP000265080">
    <property type="component" value="Chromosome 9"/>
</dbReference>
<evidence type="ECO:0000256" key="5">
    <source>
        <dbReference type="ARBA" id="ARBA00023224"/>
    </source>
</evidence>
<evidence type="ECO:0000256" key="6">
    <source>
        <dbReference type="SAM" id="Phobius"/>
    </source>
</evidence>
<dbReference type="SMART" id="SM01381">
    <property type="entry name" value="7TM_GPCR_Srsx"/>
    <property type="match status" value="1"/>
</dbReference>
<dbReference type="SUPFAM" id="SSF81321">
    <property type="entry name" value="Family A G protein-coupled receptor-like"/>
    <property type="match status" value="1"/>
</dbReference>
<dbReference type="InterPro" id="IPR052921">
    <property type="entry name" value="GPCR1_Superfamily_Member"/>
</dbReference>
<dbReference type="PRINTS" id="PR00237">
    <property type="entry name" value="GPCRRHODOPSN"/>
</dbReference>
<evidence type="ECO:0000256" key="4">
    <source>
        <dbReference type="ARBA" id="ARBA00023136"/>
    </source>
</evidence>
<dbReference type="PRINTS" id="PR00245">
    <property type="entry name" value="OLFACTORYR"/>
</dbReference>
<dbReference type="InterPro" id="IPR000276">
    <property type="entry name" value="GPCR_Rhodpsn"/>
</dbReference>
<reference evidence="8" key="2">
    <citation type="submission" date="2025-08" db="UniProtKB">
        <authorList>
            <consortium name="Ensembl"/>
        </authorList>
    </citation>
    <scope>IDENTIFICATION</scope>
</reference>
<dbReference type="PROSITE" id="PS50262">
    <property type="entry name" value="G_PROTEIN_RECEP_F1_2"/>
    <property type="match status" value="1"/>
</dbReference>
<evidence type="ECO:0000259" key="7">
    <source>
        <dbReference type="PROSITE" id="PS50262"/>
    </source>
</evidence>
<keyword evidence="4 6" id="KW-0472">Membrane</keyword>
<organism evidence="8 9">
    <name type="scientific">Amphiprion percula</name>
    <name type="common">Orange clownfish</name>
    <name type="synonym">Lutjanus percula</name>
    <dbReference type="NCBI Taxonomy" id="161767"/>
    <lineage>
        <taxon>Eukaryota</taxon>
        <taxon>Metazoa</taxon>
        <taxon>Chordata</taxon>
        <taxon>Craniata</taxon>
        <taxon>Vertebrata</taxon>
        <taxon>Euteleostomi</taxon>
        <taxon>Actinopterygii</taxon>
        <taxon>Neopterygii</taxon>
        <taxon>Teleostei</taxon>
        <taxon>Neoteleostei</taxon>
        <taxon>Acanthomorphata</taxon>
        <taxon>Ovalentaria</taxon>
        <taxon>Pomacentridae</taxon>
        <taxon>Amphiprion</taxon>
    </lineage>
</organism>
<dbReference type="Gene3D" id="1.20.1070.10">
    <property type="entry name" value="Rhodopsin 7-helix transmembrane proteins"/>
    <property type="match status" value="1"/>
</dbReference>
<feature type="transmembrane region" description="Helical" evidence="6">
    <location>
        <begin position="25"/>
        <end position="47"/>
    </location>
</feature>
<evidence type="ECO:0000256" key="3">
    <source>
        <dbReference type="ARBA" id="ARBA00022989"/>
    </source>
</evidence>
<dbReference type="PANTHER" id="PTHR26451">
    <property type="entry name" value="G_PROTEIN_RECEP_F1_2 DOMAIN-CONTAINING PROTEIN"/>
    <property type="match status" value="1"/>
</dbReference>
<feature type="domain" description="G-protein coupled receptors family 1 profile" evidence="7">
    <location>
        <begin position="40"/>
        <end position="219"/>
    </location>
</feature>
<keyword evidence="3 6" id="KW-1133">Transmembrane helix</keyword>
<evidence type="ECO:0000313" key="8">
    <source>
        <dbReference type="Ensembl" id="ENSAPEP00000012931.1"/>
    </source>
</evidence>
<dbReference type="PANTHER" id="PTHR26451:SF876">
    <property type="entry name" value="OLFACTORY RECEPTOR 10K2"/>
    <property type="match status" value="1"/>
</dbReference>
<dbReference type="Pfam" id="PF13853">
    <property type="entry name" value="7tm_4"/>
    <property type="match status" value="1"/>
</dbReference>
<reference evidence="8" key="3">
    <citation type="submission" date="2025-09" db="UniProtKB">
        <authorList>
            <consortium name="Ensembl"/>
        </authorList>
    </citation>
    <scope>IDENTIFICATION</scope>
</reference>
<dbReference type="GO" id="GO:0004984">
    <property type="term" value="F:olfactory receptor activity"/>
    <property type="evidence" value="ECO:0007669"/>
    <property type="project" value="InterPro"/>
</dbReference>
<dbReference type="InterPro" id="IPR017452">
    <property type="entry name" value="GPCR_Rhodpsn_7TM"/>
</dbReference>
<dbReference type="GO" id="GO:0016020">
    <property type="term" value="C:membrane"/>
    <property type="evidence" value="ECO:0007669"/>
    <property type="project" value="UniProtKB-SubCell"/>
</dbReference>
<accession>A0A3P8SLM4</accession>
<feature type="transmembrane region" description="Helical" evidence="6">
    <location>
        <begin position="140"/>
        <end position="162"/>
    </location>
</feature>
<keyword evidence="5" id="KW-0807">Transducer</keyword>
<dbReference type="OMA" id="GGTMEMF"/>
<keyword evidence="2 6" id="KW-0812">Transmembrane</keyword>
<feature type="transmembrane region" description="Helical" evidence="6">
    <location>
        <begin position="59"/>
        <end position="85"/>
    </location>
</feature>
<feature type="transmembrane region" description="Helical" evidence="6">
    <location>
        <begin position="226"/>
        <end position="245"/>
    </location>
</feature>
<dbReference type="GeneTree" id="ENSGT00940000161369"/>
<feature type="transmembrane region" description="Helical" evidence="6">
    <location>
        <begin position="192"/>
        <end position="219"/>
    </location>
</feature>
<comment type="subcellular location">
    <subcellularLocation>
        <location evidence="1">Membrane</location>
        <topology evidence="1">Multi-pass membrane protein</topology>
    </subcellularLocation>
</comment>
<dbReference type="GO" id="GO:0004930">
    <property type="term" value="F:G protein-coupled receptor activity"/>
    <property type="evidence" value="ECO:0007669"/>
    <property type="project" value="InterPro"/>
</dbReference>
<dbReference type="AlphaFoldDB" id="A0A3P8SLM4"/>
<keyword evidence="9" id="KW-1185">Reference proteome</keyword>
<evidence type="ECO:0000256" key="1">
    <source>
        <dbReference type="ARBA" id="ARBA00004141"/>
    </source>
</evidence>